<dbReference type="AlphaFoldDB" id="A0A2T2WT46"/>
<sequence>MGQGVRSDGFRGVECTTLLDGKGAYTMYGELAARQPVQGSGNESQRQKTGHAPLGTETRHFPRPQKGSRAAYDKLPPLCVALLGRFQIIVKGVSVDLSVTVRTQSAVAYLAIHRDRWVSRHELAQILWPETDEDQARANLRKLLHQLRQHALLATLIEEEQTGLRWMPKRDVTLDVAELEAAAFYQTTRSLEYAHELYHGPLLPLVEDHWVQYERGRLQTLYAGLLYLQVERYLSGSMESQALVLAHELIRIDSFNEEYYRLCLRIHAARKDMGALKHTFDHMTQFFKEELGVGLSAETHGLFHHLVESLRADPRISARYLKLGPGEEENFTVHSRDPRQSFRNLPPPLENDTALEKFMSWLKQISATPVFYLWAPPGGGKTTWLQRVARMARERGWQIIFENPTARRVSQTLAAGRRTLFVVDGQEQRFASWAGTARPTSHWPSSIRLVLAGTATPEALWGPPARWMSWSRTATLGPMSPRDILARLQDVGAPDPPLANEIMFAAGGLPEAVTQAIGLWAEQGVQRFSADEQWRRVGQELADRLRATRGNVSVDPQILAVCSVIRHVDPGLLSAGCGRAVSDAEYRSLADSGLCVLAPAGFALRGEVRRLLLRDLRVRQPLQTCATLIRALRYFVQGWDERSANEKEYIARECLFAIREYWDLNAEGYLLPTQDLELVPPSDQDYMHMYRLLKFWAEAEQVASSSRFSTEWDNLMSYHGNRIRVVKDEWGAVLGFNVGVPVRHDSIDLLRQSLTTGELARANPWDSEGNNNSWGWVLRLVVYGPKRSAVVMALLEEDLLGLAGTASALYIATPFPRYRQLLPALGFRRISASVRWNNGKLHPIQNYSLELPRGFAHWVEHYCAMWTS</sequence>
<dbReference type="InterPro" id="IPR051677">
    <property type="entry name" value="AfsR-DnrI-RedD_regulator"/>
</dbReference>
<evidence type="ECO:0000313" key="4">
    <source>
        <dbReference type="Proteomes" id="UP000242699"/>
    </source>
</evidence>
<dbReference type="Gene3D" id="1.10.10.10">
    <property type="entry name" value="Winged helix-like DNA-binding domain superfamily/Winged helix DNA-binding domain"/>
    <property type="match status" value="1"/>
</dbReference>
<protein>
    <recommendedName>
        <fullName evidence="2">Bacterial transcriptional activator domain-containing protein</fullName>
    </recommendedName>
</protein>
<organism evidence="3 4">
    <name type="scientific">Sulfobacillus benefaciens</name>
    <dbReference type="NCBI Taxonomy" id="453960"/>
    <lineage>
        <taxon>Bacteria</taxon>
        <taxon>Bacillati</taxon>
        <taxon>Bacillota</taxon>
        <taxon>Clostridia</taxon>
        <taxon>Eubacteriales</taxon>
        <taxon>Clostridiales Family XVII. Incertae Sedis</taxon>
        <taxon>Sulfobacillus</taxon>
    </lineage>
</organism>
<accession>A0A2T2WT46</accession>
<feature type="region of interest" description="Disordered" evidence="1">
    <location>
        <begin position="36"/>
        <end position="69"/>
    </location>
</feature>
<reference evidence="3 4" key="1">
    <citation type="journal article" date="2014" name="BMC Genomics">
        <title>Comparison of environmental and isolate Sulfobacillus genomes reveals diverse carbon, sulfur, nitrogen, and hydrogen metabolisms.</title>
        <authorList>
            <person name="Justice N.B."/>
            <person name="Norman A."/>
            <person name="Brown C.T."/>
            <person name="Singh A."/>
            <person name="Thomas B.C."/>
            <person name="Banfield J.F."/>
        </authorList>
    </citation>
    <scope>NUCLEOTIDE SEQUENCE [LARGE SCALE GENOMIC DNA]</scope>
    <source>
        <strain evidence="3">AMDSBA1</strain>
    </source>
</reference>
<dbReference type="InterPro" id="IPR027417">
    <property type="entry name" value="P-loop_NTPase"/>
</dbReference>
<dbReference type="Pfam" id="PF03704">
    <property type="entry name" value="BTAD"/>
    <property type="match status" value="1"/>
</dbReference>
<dbReference type="PANTHER" id="PTHR35807">
    <property type="entry name" value="TRANSCRIPTIONAL REGULATOR REDD-RELATED"/>
    <property type="match status" value="1"/>
</dbReference>
<evidence type="ECO:0000259" key="2">
    <source>
        <dbReference type="SMART" id="SM01043"/>
    </source>
</evidence>
<evidence type="ECO:0000313" key="3">
    <source>
        <dbReference type="EMBL" id="PSR25410.1"/>
    </source>
</evidence>
<dbReference type="GO" id="GO:0003677">
    <property type="term" value="F:DNA binding"/>
    <property type="evidence" value="ECO:0007669"/>
    <property type="project" value="InterPro"/>
</dbReference>
<dbReference type="InterPro" id="IPR005158">
    <property type="entry name" value="BTAD"/>
</dbReference>
<dbReference type="Proteomes" id="UP000242699">
    <property type="component" value="Unassembled WGS sequence"/>
</dbReference>
<name>A0A2T2WT46_9FIRM</name>
<dbReference type="Gene3D" id="1.25.40.10">
    <property type="entry name" value="Tetratricopeptide repeat domain"/>
    <property type="match status" value="1"/>
</dbReference>
<dbReference type="GO" id="GO:0006355">
    <property type="term" value="P:regulation of DNA-templated transcription"/>
    <property type="evidence" value="ECO:0007669"/>
    <property type="project" value="InterPro"/>
</dbReference>
<dbReference type="InterPro" id="IPR011990">
    <property type="entry name" value="TPR-like_helical_dom_sf"/>
</dbReference>
<gene>
    <name evidence="3" type="ORF">C7B43_16920</name>
</gene>
<comment type="caution">
    <text evidence="3">The sequence shown here is derived from an EMBL/GenBank/DDBJ whole genome shotgun (WGS) entry which is preliminary data.</text>
</comment>
<dbReference type="SUPFAM" id="SSF52540">
    <property type="entry name" value="P-loop containing nucleoside triphosphate hydrolases"/>
    <property type="match status" value="1"/>
</dbReference>
<dbReference type="InterPro" id="IPR016032">
    <property type="entry name" value="Sig_transdc_resp-reg_C-effctor"/>
</dbReference>
<feature type="domain" description="Bacterial transcriptional activator" evidence="2">
    <location>
        <begin position="174"/>
        <end position="307"/>
    </location>
</feature>
<dbReference type="InterPro" id="IPR036388">
    <property type="entry name" value="WH-like_DNA-bd_sf"/>
</dbReference>
<dbReference type="SUPFAM" id="SSF46894">
    <property type="entry name" value="C-terminal effector domain of the bipartite response regulators"/>
    <property type="match status" value="1"/>
</dbReference>
<evidence type="ECO:0000256" key="1">
    <source>
        <dbReference type="SAM" id="MobiDB-lite"/>
    </source>
</evidence>
<dbReference type="SMART" id="SM01043">
    <property type="entry name" value="BTAD"/>
    <property type="match status" value="1"/>
</dbReference>
<proteinExistence type="predicted"/>
<dbReference type="EMBL" id="PXYT01000055">
    <property type="protein sequence ID" value="PSR25410.1"/>
    <property type="molecule type" value="Genomic_DNA"/>
</dbReference>